<name>A0AC34G206_9BILA</name>
<reference evidence="2" key="1">
    <citation type="submission" date="2022-11" db="UniProtKB">
        <authorList>
            <consortium name="WormBaseParasite"/>
        </authorList>
    </citation>
    <scope>IDENTIFICATION</scope>
</reference>
<evidence type="ECO:0000313" key="1">
    <source>
        <dbReference type="Proteomes" id="UP000887579"/>
    </source>
</evidence>
<protein>
    <submittedName>
        <fullName evidence="2">Gamma-glutamylcyclotransferase</fullName>
    </submittedName>
</protein>
<dbReference type="Proteomes" id="UP000887579">
    <property type="component" value="Unplaced"/>
</dbReference>
<proteinExistence type="predicted"/>
<accession>A0AC34G206</accession>
<sequence length="229" mass="26042">MYVFGYGSLLWYTDFPYVEAVPGIVKGYSRRFYQSSPDHRGTTESPGRVVTLVPDENGQTWGLAYRVPDEAVESTFAYLNFRERAGYRCEQVTFHPDDGTKPFKLHVYISLEGDDNPYNTGATEMEEIVSQIITSKGKSGTNLEYALRLADCQRRLAPHFHDEHLFDLEKRLLETCKKLQIQDNILRILGHDLPHLKTGEKIAEVVSEMSLPAVLPVHRIEVVTGASRH</sequence>
<dbReference type="WBParaSite" id="ES5_v2.g23751.t1">
    <property type="protein sequence ID" value="ES5_v2.g23751.t1"/>
    <property type="gene ID" value="ES5_v2.g23751"/>
</dbReference>
<organism evidence="1 2">
    <name type="scientific">Panagrolaimus sp. ES5</name>
    <dbReference type="NCBI Taxonomy" id="591445"/>
    <lineage>
        <taxon>Eukaryota</taxon>
        <taxon>Metazoa</taxon>
        <taxon>Ecdysozoa</taxon>
        <taxon>Nematoda</taxon>
        <taxon>Chromadorea</taxon>
        <taxon>Rhabditida</taxon>
        <taxon>Tylenchina</taxon>
        <taxon>Panagrolaimomorpha</taxon>
        <taxon>Panagrolaimoidea</taxon>
        <taxon>Panagrolaimidae</taxon>
        <taxon>Panagrolaimus</taxon>
    </lineage>
</organism>
<evidence type="ECO:0000313" key="2">
    <source>
        <dbReference type="WBParaSite" id="ES5_v2.g23751.t1"/>
    </source>
</evidence>